<reference evidence="3" key="1">
    <citation type="submission" date="2017-08" db="EMBL/GenBank/DDBJ databases">
        <authorList>
            <person name="Varghese N."/>
            <person name="Submissions S."/>
        </authorList>
    </citation>
    <scope>NUCLEOTIDE SEQUENCE [LARGE SCALE GENOMIC DNA]</scope>
    <source>
        <strain evidence="3">JC22</strain>
    </source>
</reference>
<dbReference type="RefSeq" id="WP_097075326.1">
    <property type="nucleotide sequence ID" value="NZ_OBMQ01000021.1"/>
</dbReference>
<feature type="region of interest" description="Disordered" evidence="1">
    <location>
        <begin position="36"/>
        <end position="78"/>
    </location>
</feature>
<evidence type="ECO:0000313" key="2">
    <source>
        <dbReference type="EMBL" id="SOC27130.1"/>
    </source>
</evidence>
<keyword evidence="3" id="KW-1185">Reference proteome</keyword>
<feature type="compositionally biased region" description="Basic and acidic residues" evidence="1">
    <location>
        <begin position="42"/>
        <end position="78"/>
    </location>
</feature>
<name>A0A285TTC8_9BACL</name>
<dbReference type="HAMAP" id="MF_01506">
    <property type="entry name" value="Tlp"/>
    <property type="match status" value="1"/>
</dbReference>
<dbReference type="EMBL" id="OBMQ01000021">
    <property type="protein sequence ID" value="SOC27130.1"/>
    <property type="molecule type" value="Genomic_DNA"/>
</dbReference>
<proteinExistence type="inferred from homology"/>
<organism evidence="2 3">
    <name type="scientific">Ureibacillus xyleni</name>
    <dbReference type="NCBI Taxonomy" id="614648"/>
    <lineage>
        <taxon>Bacteria</taxon>
        <taxon>Bacillati</taxon>
        <taxon>Bacillota</taxon>
        <taxon>Bacilli</taxon>
        <taxon>Bacillales</taxon>
        <taxon>Caryophanaceae</taxon>
        <taxon>Ureibacillus</taxon>
    </lineage>
</organism>
<sequence>MSHRRQAKPDDRSDNVEKLQSMVQNTLENIEAAEETAAFAGPEERADIEAKNQRRKEAVRGLREEIKDEAAARERGNY</sequence>
<evidence type="ECO:0000313" key="3">
    <source>
        <dbReference type="Proteomes" id="UP000219636"/>
    </source>
</evidence>
<dbReference type="InterPro" id="IPR017524">
    <property type="entry name" value="SASP_thioredoxin-like"/>
</dbReference>
<dbReference type="AlphaFoldDB" id="A0A285TTC8"/>
<dbReference type="OrthoDB" id="1799076at2"/>
<dbReference type="Pfam" id="PF19824">
    <property type="entry name" value="Tlp"/>
    <property type="match status" value="1"/>
</dbReference>
<evidence type="ECO:0000256" key="1">
    <source>
        <dbReference type="SAM" id="MobiDB-lite"/>
    </source>
</evidence>
<dbReference type="NCBIfam" id="TIGR03090">
    <property type="entry name" value="SASP_tlp"/>
    <property type="match status" value="1"/>
</dbReference>
<gene>
    <name evidence="2" type="ORF">SAMN05880501_12119</name>
</gene>
<accession>A0A285TTC8</accession>
<dbReference type="Proteomes" id="UP000219636">
    <property type="component" value="Unassembled WGS sequence"/>
</dbReference>
<protein>
    <submittedName>
        <fullName evidence="2">Small acid-soluble spore protein (Thioredoxin-like protein)</fullName>
    </submittedName>
</protein>